<dbReference type="GO" id="GO:0006890">
    <property type="term" value="P:retrograde vesicle-mediated transport, Golgi to endoplasmic reticulum"/>
    <property type="evidence" value="ECO:0007669"/>
    <property type="project" value="InterPro"/>
</dbReference>
<dbReference type="GO" id="GO:0006888">
    <property type="term" value="P:endoplasmic reticulum to Golgi vesicle-mediated transport"/>
    <property type="evidence" value="ECO:0007669"/>
    <property type="project" value="InterPro"/>
</dbReference>
<name>A0A9P4QCI1_9PEZI</name>
<comment type="caution">
    <text evidence="2">The sequence shown here is derived from an EMBL/GenBank/DDBJ whole genome shotgun (WGS) entry which is preliminary data.</text>
</comment>
<proteinExistence type="predicted"/>
<dbReference type="InterPro" id="IPR042042">
    <property type="entry name" value="Tip20p_domB"/>
</dbReference>
<evidence type="ECO:0000256" key="1">
    <source>
        <dbReference type="SAM" id="MobiDB-lite"/>
    </source>
</evidence>
<dbReference type="Gene3D" id="1.20.58.1420">
    <property type="entry name" value="Dsl1p vesicle tethering complex, Tip20p subunit, domain B"/>
    <property type="match status" value="1"/>
</dbReference>
<dbReference type="PROSITE" id="PS51386">
    <property type="entry name" value="RINT1_TIP20"/>
    <property type="match status" value="1"/>
</dbReference>
<evidence type="ECO:0000313" key="2">
    <source>
        <dbReference type="EMBL" id="KAF2723400.1"/>
    </source>
</evidence>
<feature type="compositionally biased region" description="Acidic residues" evidence="1">
    <location>
        <begin position="756"/>
        <end position="771"/>
    </location>
</feature>
<feature type="region of interest" description="Disordered" evidence="1">
    <location>
        <begin position="752"/>
        <end position="779"/>
    </location>
</feature>
<dbReference type="AlphaFoldDB" id="A0A9P4QCI1"/>
<dbReference type="EMBL" id="MU003776">
    <property type="protein sequence ID" value="KAF2723400.1"/>
    <property type="molecule type" value="Genomic_DNA"/>
</dbReference>
<dbReference type="Pfam" id="PF04437">
    <property type="entry name" value="RINT1_TIP1"/>
    <property type="match status" value="1"/>
</dbReference>
<dbReference type="Proteomes" id="UP000799441">
    <property type="component" value="Unassembled WGS sequence"/>
</dbReference>
<reference evidence="2" key="1">
    <citation type="journal article" date="2020" name="Stud. Mycol.">
        <title>101 Dothideomycetes genomes: a test case for predicting lifestyles and emergence of pathogens.</title>
        <authorList>
            <person name="Haridas S."/>
            <person name="Albert R."/>
            <person name="Binder M."/>
            <person name="Bloem J."/>
            <person name="Labutti K."/>
            <person name="Salamov A."/>
            <person name="Andreopoulos B."/>
            <person name="Baker S."/>
            <person name="Barry K."/>
            <person name="Bills G."/>
            <person name="Bluhm B."/>
            <person name="Cannon C."/>
            <person name="Castanera R."/>
            <person name="Culley D."/>
            <person name="Daum C."/>
            <person name="Ezra D."/>
            <person name="Gonzalez J."/>
            <person name="Henrissat B."/>
            <person name="Kuo A."/>
            <person name="Liang C."/>
            <person name="Lipzen A."/>
            <person name="Lutzoni F."/>
            <person name="Magnuson J."/>
            <person name="Mondo S."/>
            <person name="Nolan M."/>
            <person name="Ohm R."/>
            <person name="Pangilinan J."/>
            <person name="Park H.-J."/>
            <person name="Ramirez L."/>
            <person name="Alfaro M."/>
            <person name="Sun H."/>
            <person name="Tritt A."/>
            <person name="Yoshinaga Y."/>
            <person name="Zwiers L.-H."/>
            <person name="Turgeon B."/>
            <person name="Goodwin S."/>
            <person name="Spatafora J."/>
            <person name="Crous P."/>
            <person name="Grigoriev I."/>
        </authorList>
    </citation>
    <scope>NUCLEOTIDE SEQUENCE</scope>
    <source>
        <strain evidence="2">CBS 116435</strain>
    </source>
</reference>
<gene>
    <name evidence="2" type="ORF">K431DRAFT_282861</name>
</gene>
<keyword evidence="3" id="KW-1185">Reference proteome</keyword>
<accession>A0A9P4QCI1</accession>
<evidence type="ECO:0000313" key="3">
    <source>
        <dbReference type="Proteomes" id="UP000799441"/>
    </source>
</evidence>
<dbReference type="Gene3D" id="1.20.58.670">
    <property type="entry name" value="Dsl1p vesicle tethering complex, Tip20p subunit, domain D"/>
    <property type="match status" value="1"/>
</dbReference>
<dbReference type="PANTHER" id="PTHR13520">
    <property type="entry name" value="RAD50-INTERACTING PROTEIN 1 RINT-1"/>
    <property type="match status" value="1"/>
</dbReference>
<dbReference type="GO" id="GO:0060628">
    <property type="term" value="P:regulation of ER to Golgi vesicle-mediated transport"/>
    <property type="evidence" value="ECO:0007669"/>
    <property type="project" value="TreeGrafter"/>
</dbReference>
<dbReference type="OrthoDB" id="2189254at2759"/>
<protein>
    <recommendedName>
        <fullName evidence="4">RINT-1 family protein</fullName>
    </recommendedName>
</protein>
<dbReference type="InterPro" id="IPR042044">
    <property type="entry name" value="EXOC6PINT-1/Sec15/Tip20_C_dom2"/>
</dbReference>
<sequence length="829" mass="92460">MDSRVRDYLDDKLQSTADLETLDALLENVRNQQQLLKQQLEEARRAHDDASNKSRDHTANVQQKGKEFQRKQGDIDRRLLIVTQSEASDDAAKKFDASVARLQQLEIASGYVELLKEVNTLVDASVSLLGKSDDAALEPYQRLQHLVNSLGPLQEAAEGAAPHLLDHIAVQAAELRAKIYSSFAGDLERTLGKMSWPKSVSTVPISLEKEWSANIRRLLDLQRPELDERESRSRAHQLSDDPPPLLALGVIVKPLEQRFTYHFYGNKPTNRLDKPEYFFSHIIDVITSHTDFLQNALQPLLTQQFYGSDLASTPAYMDATSAFITALLPMVERKVSSFGSQVATRPQLFSHMMNEVLSFDKTLQDTFAYSPSSPTLSWRGLSYYLLDQKGYFDRWLAVERDFALSRYQSIIESPEAGELDYDSVDAYATKPTKAAIRVNDLLETITERYRPISSFGQKLRFLMEIQIAIFDQFHGRLHSGLEAYLTMTSSLGRTVHGISHSDQVDLQGVKGLDRVCRVFGSSEYLEHAMRDWSDDVFFLELWDELQHRATHGDTISRNLGSLGEIRERTSAAVGIQNGNGLREDEVHGALFDETASAYKRLRIRSEGIITETVMYNTRESMRAYSKVNTWSSLASSAAGGSVTAELDPLLRLLTDQLGFLSKALGKSPLKRVGRQLSIGIQTYLWDNCLLRHSYSTAGAAQYSADVGAVTTLIGRFVGRAQAEGWMRKILDGCALLNLPVRTGSATDSIATGATAADEDDDTAWDGGDDQTNDVNGVESDSSRMGLFEAEKMIFKDNEGARQALDRLHLHALEAVDARAVLGKRVELSS</sequence>
<dbReference type="PANTHER" id="PTHR13520:SF0">
    <property type="entry name" value="RAD50-INTERACTING PROTEIN 1"/>
    <property type="match status" value="1"/>
</dbReference>
<dbReference type="InterPro" id="IPR007528">
    <property type="entry name" value="RINT1_Tip20"/>
</dbReference>
<feature type="region of interest" description="Disordered" evidence="1">
    <location>
        <begin position="39"/>
        <end position="70"/>
    </location>
</feature>
<organism evidence="2 3">
    <name type="scientific">Polychaeton citri CBS 116435</name>
    <dbReference type="NCBI Taxonomy" id="1314669"/>
    <lineage>
        <taxon>Eukaryota</taxon>
        <taxon>Fungi</taxon>
        <taxon>Dikarya</taxon>
        <taxon>Ascomycota</taxon>
        <taxon>Pezizomycotina</taxon>
        <taxon>Dothideomycetes</taxon>
        <taxon>Dothideomycetidae</taxon>
        <taxon>Capnodiales</taxon>
        <taxon>Capnodiaceae</taxon>
        <taxon>Polychaeton</taxon>
    </lineage>
</organism>
<dbReference type="GO" id="GO:0070939">
    <property type="term" value="C:Dsl1/NZR complex"/>
    <property type="evidence" value="ECO:0007669"/>
    <property type="project" value="InterPro"/>
</dbReference>
<evidence type="ECO:0008006" key="4">
    <source>
        <dbReference type="Google" id="ProtNLM"/>
    </source>
</evidence>